<sequence length="1030" mass="118804">MVTTAEIKLGDFFILRRPLLPVEVYYGLHCELENGVSLTDALRKIVNKPICQEAIFYASATLQKQLIDWLNNRKPASDQLLLSLYKYVIRMTTRSTPFGLFAGVSLGEWSTETTLRFEEDIHQKVARLDANIISEMLVTITDLPLIQQQLKYFVNPTCWLSGDEIRYVGYTDVNKQRSYFLNIAQNTVLMSLLLEQARQGNSIPSLINALHDEGIESLAATTYVQDLINCQLLVPDLEVNLTGQDMISHIKERLLTLDQSSFITDPLVQLEQLLHDPSLENYAAVEGLVSEFTDAFNKDLIQCDVLFPAVDLTIERAIGDQIGQCIQALIGLNDTQEADTLTLFKQRFYARFEEQEVPLLMALDPDLGIGYDHAHEDISPWLEIVSWNEPLAMTTPTGGSSEKLFNLFNEALRTGEFCIRLTEAEISELSPDQPNSSLPASAYALGNLINPSGQPITKDNFQFHLTLAGGPSAGNLLGRFAHLSSTIAQKLEHCLTEEQQAYPDTILAEIVHLPESRTGNVLHRPVLRPYEIPVLTASSVALDHQIMLDDLFISVPQGSTVILRSKKLNRRIIPRLTTAHNYSNGLAHYRFLCDLQHQEGVMSLRWNWGALQSMPFLPRVQFNNLTLSRARWLWSADEQDSSKLFASQWSHWQQKYQVPRYIVLAEFDNELLIDTSLSVGLRVLEQASRRNKTLVLYECLWQKNEPIVVSADGKHWCHELLIPMKINQFDEKSPTYRTSTSGINSVQRYFPPGSEWLYVKLYTGPAVAETFLHRHLPVLLQQLKNSRLLINWFFIRYADPDWHLRLRFHCQPGDSTTLFGEVSKWLNDLNLELNNPYQIRYDTYHRELERYGENHINFCENWFGHNSQLVIQFLKTIHNSQDEWLRLYAGCRGVYEILNTWQINPSDQIRLLTSWRDAFLEEFKVDKAMKKKMNDLFREKRLEFVDALLDDTRYRHLYEPFFEDTSPLLPNAYQSDSLFRKHIPVELLPDLTHLFINRLFMADQRKHELMVCYYLTKTLKHLHSLPMHNP</sequence>
<dbReference type="NCBIfam" id="TIGR03891">
    <property type="entry name" value="thiopep_ocin"/>
    <property type="match status" value="1"/>
</dbReference>
<evidence type="ECO:0000259" key="2">
    <source>
        <dbReference type="Pfam" id="PF14028"/>
    </source>
</evidence>
<dbReference type="InterPro" id="IPR006827">
    <property type="entry name" value="Lant_deHydtase_N"/>
</dbReference>
<proteinExistence type="predicted"/>
<evidence type="ECO:0000313" key="3">
    <source>
        <dbReference type="EMBL" id="SOD99133.1"/>
    </source>
</evidence>
<keyword evidence="4" id="KW-1185">Reference proteome</keyword>
<dbReference type="EMBL" id="OCNH01000009">
    <property type="protein sequence ID" value="SOD99133.1"/>
    <property type="molecule type" value="Genomic_DNA"/>
</dbReference>
<evidence type="ECO:0000259" key="1">
    <source>
        <dbReference type="Pfam" id="PF04738"/>
    </source>
</evidence>
<feature type="domain" description="Lantibiotic dehydratase N-terminal" evidence="1">
    <location>
        <begin position="48"/>
        <end position="684"/>
    </location>
</feature>
<dbReference type="OrthoDB" id="1273722at2"/>
<reference evidence="4" key="1">
    <citation type="submission" date="2017-09" db="EMBL/GenBank/DDBJ databases">
        <authorList>
            <person name="Varghese N."/>
            <person name="Submissions S."/>
        </authorList>
    </citation>
    <scope>NUCLEOTIDE SEQUENCE [LARGE SCALE GENOMIC DNA]</scope>
    <source>
        <strain evidence="4">DSM 29961</strain>
    </source>
</reference>
<accession>A0A286GU91</accession>
<organism evidence="3 4">
    <name type="scientific">Spirosoma fluviale</name>
    <dbReference type="NCBI Taxonomy" id="1597977"/>
    <lineage>
        <taxon>Bacteria</taxon>
        <taxon>Pseudomonadati</taxon>
        <taxon>Bacteroidota</taxon>
        <taxon>Cytophagia</taxon>
        <taxon>Cytophagales</taxon>
        <taxon>Cytophagaceae</taxon>
        <taxon>Spirosoma</taxon>
    </lineage>
</organism>
<gene>
    <name evidence="3" type="ORF">SAMN06269250_6288</name>
</gene>
<feature type="domain" description="Thiopeptide-type bacteriocin biosynthesis" evidence="2">
    <location>
        <begin position="756"/>
        <end position="1018"/>
    </location>
</feature>
<dbReference type="Pfam" id="PF04738">
    <property type="entry name" value="Lant_dehydr_N"/>
    <property type="match status" value="1"/>
</dbReference>
<dbReference type="RefSeq" id="WP_097131643.1">
    <property type="nucleotide sequence ID" value="NZ_OCNH01000009.1"/>
</dbReference>
<dbReference type="AlphaFoldDB" id="A0A286GU91"/>
<dbReference type="Proteomes" id="UP000219452">
    <property type="component" value="Unassembled WGS sequence"/>
</dbReference>
<evidence type="ECO:0000313" key="4">
    <source>
        <dbReference type="Proteomes" id="UP000219452"/>
    </source>
</evidence>
<protein>
    <submittedName>
        <fullName evidence="3">Thiopeptide-type bacteriocin biosynthesis domain-containing protein</fullName>
    </submittedName>
</protein>
<dbReference type="Pfam" id="PF14028">
    <property type="entry name" value="Lant_dehydr_C"/>
    <property type="match status" value="1"/>
</dbReference>
<name>A0A286GU91_9BACT</name>
<dbReference type="InterPro" id="IPR023809">
    <property type="entry name" value="Thiopep_bacteriocin_synth_dom"/>
</dbReference>